<dbReference type="EMBL" id="JAPFFF010000002">
    <property type="protein sequence ID" value="KAK8896268.1"/>
    <property type="molecule type" value="Genomic_DNA"/>
</dbReference>
<comment type="caution">
    <text evidence="3">The sequence shown here is derived from an EMBL/GenBank/DDBJ whole genome shotgun (WGS) entry which is preliminary data.</text>
</comment>
<protein>
    <submittedName>
        <fullName evidence="3">Uncharacterized protein</fullName>
    </submittedName>
</protein>
<evidence type="ECO:0000313" key="4">
    <source>
        <dbReference type="Proteomes" id="UP001470230"/>
    </source>
</evidence>
<keyword evidence="1" id="KW-0175">Coiled coil</keyword>
<proteinExistence type="predicted"/>
<dbReference type="Proteomes" id="UP001470230">
    <property type="component" value="Unassembled WGS sequence"/>
</dbReference>
<keyword evidence="4" id="KW-1185">Reference proteome</keyword>
<evidence type="ECO:0000313" key="3">
    <source>
        <dbReference type="EMBL" id="KAK8896268.1"/>
    </source>
</evidence>
<sequence length="893" mass="105596">MAESSSSTNAKSALCIKLSQLEKVVEYLSFHTDEHFFQVEELQKRYEKEEDRITDEALKEIESIYSGLEADRLDTHQRIDNDYKNQINDLKSEFLKFRSKIFDETKNQIKIISSDIDICNGKIKRINKEMRKEVTFLQDNSKVDPMNVQKRLREMVEHHRATLETHDKESQRKQKVYEDQTSSAQNEISKKYMKTINNLKEKLRPPPHIRNQIIQSLKAMKKELFNLRNELNRVRNQAKKFITISYSEKLPEIHQVAIKMKEENEQFTEDYEKAKALLQEATFQIKGEKNILLDQLRNQRVDFSDEINKLQDELECCSDPVYLKKKNIEIEEENIENNLKNIQKQIDEIKDLNALHEKEKNDLKMKFEEDIKSENELFEEKKKLIEDQIQTQKVYQEKLNEKERLLQYKKSLFLPQQSTTISPISIKVEINEIETLFNKEYAKSKIDKKDLISKFFIECDSQLDRRKNETKDEYEKQISSITNEYKDSNIIPNITKQYEELLSSLESQLSQIEVPAKNNVISISDFQKRQKEFQNKINQERSELIQNYEKLIQEEDERFRNTPAFLDDTDFTEALLAKNNEKKECLAKYDEQIKLLEDDRDKIEATITLDEDLKKLKEESQFQIKRALQQKTDESKSLIAEITACSEKYSNLIHEESLSSSNVSFQSNCDKLNQDIQLKRQQIDRQIFIEKKSFEKKSKNMKTSFSKELKKFRDEILSLKNSIKEDEKKFNIEKEQKQSKLNIMLAKAESEIISQKPISIPPQTFIEYDNKITLLQRERDRIKRLSNNSNSLMREEERIEVDRLEIELCDKSRELAQLGKDLVIARELSLREKEKENGDVKLNKIDNQVLQRYSVTTALNKTGKPNTKRQVASSVEIKRPNMSRTTGQILNLK</sequence>
<reference evidence="3 4" key="1">
    <citation type="submission" date="2024-04" db="EMBL/GenBank/DDBJ databases">
        <title>Tritrichomonas musculus Genome.</title>
        <authorList>
            <person name="Alves-Ferreira E."/>
            <person name="Grigg M."/>
            <person name="Lorenzi H."/>
            <person name="Galac M."/>
        </authorList>
    </citation>
    <scope>NUCLEOTIDE SEQUENCE [LARGE SCALE GENOMIC DNA]</scope>
    <source>
        <strain evidence="3 4">EAF2021</strain>
    </source>
</reference>
<feature type="coiled-coil region" evidence="1">
    <location>
        <begin position="210"/>
        <end position="388"/>
    </location>
</feature>
<evidence type="ECO:0000256" key="2">
    <source>
        <dbReference type="SAM" id="MobiDB-lite"/>
    </source>
</evidence>
<evidence type="ECO:0000256" key="1">
    <source>
        <dbReference type="SAM" id="Coils"/>
    </source>
</evidence>
<name>A0ABR2KZL5_9EUKA</name>
<feature type="coiled-coil region" evidence="1">
    <location>
        <begin position="523"/>
        <end position="606"/>
    </location>
</feature>
<feature type="compositionally biased region" description="Basic and acidic residues" evidence="2">
    <location>
        <begin position="163"/>
        <end position="178"/>
    </location>
</feature>
<organism evidence="3 4">
    <name type="scientific">Tritrichomonas musculus</name>
    <dbReference type="NCBI Taxonomy" id="1915356"/>
    <lineage>
        <taxon>Eukaryota</taxon>
        <taxon>Metamonada</taxon>
        <taxon>Parabasalia</taxon>
        <taxon>Tritrichomonadida</taxon>
        <taxon>Tritrichomonadidae</taxon>
        <taxon>Tritrichomonas</taxon>
    </lineage>
</organism>
<feature type="coiled-coil region" evidence="1">
    <location>
        <begin position="39"/>
        <end position="93"/>
    </location>
</feature>
<feature type="coiled-coil region" evidence="1">
    <location>
        <begin position="768"/>
        <end position="802"/>
    </location>
</feature>
<gene>
    <name evidence="3" type="ORF">M9Y10_014165</name>
</gene>
<feature type="region of interest" description="Disordered" evidence="2">
    <location>
        <begin position="163"/>
        <end position="184"/>
    </location>
</feature>
<accession>A0ABR2KZL5</accession>